<dbReference type="InterPro" id="IPR026022">
    <property type="entry name" value="PhoU_dom"/>
</dbReference>
<dbReference type="GO" id="GO:0045936">
    <property type="term" value="P:negative regulation of phosphate metabolic process"/>
    <property type="evidence" value="ECO:0007669"/>
    <property type="project" value="InterPro"/>
</dbReference>
<dbReference type="PANTHER" id="PTHR42930">
    <property type="entry name" value="PHOSPHATE-SPECIFIC TRANSPORT SYSTEM ACCESSORY PROTEIN PHOU"/>
    <property type="match status" value="1"/>
</dbReference>
<evidence type="ECO:0000259" key="1">
    <source>
        <dbReference type="SMART" id="SM00966"/>
    </source>
</evidence>
<dbReference type="GO" id="GO:0030643">
    <property type="term" value="P:intracellular phosphate ion homeostasis"/>
    <property type="evidence" value="ECO:0007669"/>
    <property type="project" value="InterPro"/>
</dbReference>
<gene>
    <name evidence="2" type="ORF">B9J98_00475</name>
</gene>
<comment type="caution">
    <text evidence="2">The sequence shown here is derived from an EMBL/GenBank/DDBJ whole genome shotgun (WGS) entry which is preliminary data.</text>
</comment>
<dbReference type="InterPro" id="IPR038078">
    <property type="entry name" value="PhoU-like_sf"/>
</dbReference>
<dbReference type="SMART" id="SM00966">
    <property type="entry name" value="SpoVT_AbrB"/>
    <property type="match status" value="1"/>
</dbReference>
<evidence type="ECO:0000313" key="2">
    <source>
        <dbReference type="EMBL" id="PUA34353.1"/>
    </source>
</evidence>
<dbReference type="PANTHER" id="PTHR42930:SF2">
    <property type="entry name" value="PHOU DOMAIN-CONTAINING PROTEIN"/>
    <property type="match status" value="1"/>
</dbReference>
<dbReference type="Pfam" id="PF01895">
    <property type="entry name" value="PhoU"/>
    <property type="match status" value="1"/>
</dbReference>
<accession>A0A2R7YA17</accession>
<sequence length="354" mass="39632">MYISSGMFEIRKLQRVGAATLTVSLPKKWVVKKGLKAGDRVTLVENEDGSLRLDVGEVKPEETRFTINYDLCSSNGMLTRLIIGAYMQGADVVKITSTNALTTDVINEVQATIDRLPGFEIVEQTYRRIIIQSFIDPSKFPIEGLLKRLQVMVTSMLNQVVSSIADGTYGNVEEIIRQESRVDELYFLTIRQLFLALRRWHLGMGLGIDSPVYAAGARLIAKALEDIGDMIEDVAKELSSIKRSSARISPEVTKKLEELGVTVQTLFGKTMKALFSLDVELLNEVFNSILHVLEHQNRLAEEILLMANDGRLLSSLRTIVWSFSFIARCCKIIAEVAFNRLTRMPSNVISIEKA</sequence>
<reference evidence="2 3" key="1">
    <citation type="submission" date="2017-04" db="EMBL/GenBank/DDBJ databases">
        <title>Draft Aigarchaeota genome from a New Zealand hot spring.</title>
        <authorList>
            <person name="Reysenbach A.-L."/>
            <person name="Donaho J.A."/>
            <person name="Gerhart J."/>
            <person name="Kelley J.F."/>
            <person name="Kouba K."/>
            <person name="Podar M."/>
            <person name="Stott M."/>
        </authorList>
    </citation>
    <scope>NUCLEOTIDE SEQUENCE [LARGE SCALE GENOMIC DNA]</scope>
    <source>
        <strain evidence="2">NZ13_MG1</strain>
    </source>
</reference>
<dbReference type="Gene3D" id="1.20.58.220">
    <property type="entry name" value="Phosphate transport system protein phou homolog 2, domain 2"/>
    <property type="match status" value="1"/>
</dbReference>
<dbReference type="AlphaFoldDB" id="A0A2R7YA17"/>
<dbReference type="Proteomes" id="UP000244066">
    <property type="component" value="Unassembled WGS sequence"/>
</dbReference>
<dbReference type="Pfam" id="PF04014">
    <property type="entry name" value="MazE_antitoxin"/>
    <property type="match status" value="1"/>
</dbReference>
<dbReference type="InterPro" id="IPR007159">
    <property type="entry name" value="SpoVT-AbrB_dom"/>
</dbReference>
<evidence type="ECO:0000313" key="3">
    <source>
        <dbReference type="Proteomes" id="UP000244066"/>
    </source>
</evidence>
<dbReference type="EMBL" id="NDWU01000001">
    <property type="protein sequence ID" value="PUA34353.1"/>
    <property type="molecule type" value="Genomic_DNA"/>
</dbReference>
<feature type="domain" description="SpoVT-AbrB" evidence="1">
    <location>
        <begin position="15"/>
        <end position="61"/>
    </location>
</feature>
<dbReference type="SUPFAM" id="SSF109755">
    <property type="entry name" value="PhoU-like"/>
    <property type="match status" value="1"/>
</dbReference>
<protein>
    <recommendedName>
        <fullName evidence="1">SpoVT-AbrB domain-containing protein</fullName>
    </recommendedName>
</protein>
<dbReference type="GO" id="GO:0003677">
    <property type="term" value="F:DNA binding"/>
    <property type="evidence" value="ECO:0007669"/>
    <property type="project" value="InterPro"/>
</dbReference>
<dbReference type="InterPro" id="IPR028366">
    <property type="entry name" value="PhoU"/>
</dbReference>
<proteinExistence type="predicted"/>
<organism evidence="2 3">
    <name type="scientific">Candidatus Terraquivivens tikiterensis</name>
    <dbReference type="NCBI Taxonomy" id="1980982"/>
    <lineage>
        <taxon>Archaea</taxon>
        <taxon>Nitrososphaerota</taxon>
        <taxon>Candidatus Wolframiiraptoraceae</taxon>
        <taxon>Candidatus Terraquivivens</taxon>
    </lineage>
</organism>
<name>A0A2R7YA17_9ARCH</name>